<evidence type="ECO:0000313" key="2">
    <source>
        <dbReference type="Proteomes" id="UP000037843"/>
    </source>
</evidence>
<evidence type="ECO:0000313" key="1">
    <source>
        <dbReference type="EMBL" id="KPG04775.1"/>
    </source>
</evidence>
<protein>
    <recommendedName>
        <fullName evidence="3">PknH-like extracellular domain-containing protein</fullName>
    </recommendedName>
</protein>
<gene>
    <name evidence="1" type="ORF">AN908_23255</name>
</gene>
<dbReference type="PROSITE" id="PS51257">
    <property type="entry name" value="PROKAR_LIPOPROTEIN"/>
    <property type="match status" value="1"/>
</dbReference>
<dbReference type="AlphaFoldDB" id="A0A7V8RUM4"/>
<dbReference type="Gene3D" id="3.40.1000.70">
    <property type="entry name" value="PknH-like extracellular domain"/>
    <property type="match status" value="1"/>
</dbReference>
<reference evidence="1 2" key="1">
    <citation type="submission" date="2015-09" db="EMBL/GenBank/DDBJ databases">
        <title>Genome Sequences of Mycobacterium immunogenum Isolates, Recuperated from a Chloraminated Drinking Water Distribution System Simulator Subjected to Episodes of Nitrification.</title>
        <authorList>
            <person name="Gomez-Alvarez V."/>
            <person name="Revetta R.P."/>
        </authorList>
    </citation>
    <scope>NUCLEOTIDE SEQUENCE [LARGE SCALE GENOMIC DNA]</scope>
    <source>
        <strain evidence="1 2">H008</strain>
    </source>
</reference>
<dbReference type="InterPro" id="IPR038232">
    <property type="entry name" value="PknH-like_Extracell_sf"/>
</dbReference>
<name>A0A7V8RUM4_9MYCO</name>
<accession>A0A7V8RUM4</accession>
<proteinExistence type="predicted"/>
<organism evidence="1 2">
    <name type="scientific">Mycobacteroides immunogenum</name>
    <dbReference type="NCBI Taxonomy" id="83262"/>
    <lineage>
        <taxon>Bacteria</taxon>
        <taxon>Bacillati</taxon>
        <taxon>Actinomycetota</taxon>
        <taxon>Actinomycetes</taxon>
        <taxon>Mycobacteriales</taxon>
        <taxon>Mycobacteriaceae</taxon>
        <taxon>Mycobacteroides</taxon>
    </lineage>
</organism>
<dbReference type="Proteomes" id="UP000037843">
    <property type="component" value="Unassembled WGS sequence"/>
</dbReference>
<sequence length="210" mass="23272">MWRCWLALVLVLVGCERAVDETAVKALEINVPAAAFDGLFVESAELSTMLGNKLRYTGGYDEPAYDDTDHSPCAAMVGLFGNMDAFGREFQRFRWKTFRRDVPAGIPDYQEIRELVVLWDSAGGAFEAMQRISALLGTCRADSGNAMVKFEKSSGSVLRWWLDRVDGICAYDVRIYANVVYSGESCLTGRDVELATKVALAMDARIRTLG</sequence>
<dbReference type="EMBL" id="LJFO01000016">
    <property type="protein sequence ID" value="KPG04775.1"/>
    <property type="molecule type" value="Genomic_DNA"/>
</dbReference>
<comment type="caution">
    <text evidence="1">The sequence shown here is derived from an EMBL/GenBank/DDBJ whole genome shotgun (WGS) entry which is preliminary data.</text>
</comment>
<evidence type="ECO:0008006" key="3">
    <source>
        <dbReference type="Google" id="ProtNLM"/>
    </source>
</evidence>